<dbReference type="GO" id="GO:0051539">
    <property type="term" value="F:4 iron, 4 sulfur cluster binding"/>
    <property type="evidence" value="ECO:0007669"/>
    <property type="project" value="UniProtKB-KW"/>
</dbReference>
<dbReference type="InterPro" id="IPR023885">
    <property type="entry name" value="4Fe4S-binding_SPASM_dom"/>
</dbReference>
<dbReference type="Gene3D" id="3.20.20.70">
    <property type="entry name" value="Aldolase class I"/>
    <property type="match status" value="1"/>
</dbReference>
<protein>
    <submittedName>
        <fullName evidence="8">Predicted Fe-S oxidoreductases</fullName>
    </submittedName>
</protein>
<dbReference type="SFLD" id="SFLDS00029">
    <property type="entry name" value="Radical_SAM"/>
    <property type="match status" value="1"/>
</dbReference>
<evidence type="ECO:0000256" key="3">
    <source>
        <dbReference type="ARBA" id="ARBA00022691"/>
    </source>
</evidence>
<keyword evidence="3" id="KW-0949">S-adenosyl-L-methionine</keyword>
<dbReference type="CDD" id="cd01335">
    <property type="entry name" value="Radical_SAM"/>
    <property type="match status" value="1"/>
</dbReference>
<evidence type="ECO:0000313" key="8">
    <source>
        <dbReference type="EMBL" id="CBH76437.1"/>
    </source>
</evidence>
<dbReference type="AlphaFoldDB" id="E6PIZ5"/>
<dbReference type="InterPro" id="IPR013785">
    <property type="entry name" value="Aldolase_TIM"/>
</dbReference>
<feature type="domain" description="Radical SAM core" evidence="7">
    <location>
        <begin position="31"/>
        <end position="247"/>
    </location>
</feature>
<dbReference type="Pfam" id="PF13186">
    <property type="entry name" value="SPASM"/>
    <property type="match status" value="1"/>
</dbReference>
<name>E6PIZ5_9ZZZZ</name>
<keyword evidence="2" id="KW-0004">4Fe-4S</keyword>
<dbReference type="PANTHER" id="PTHR11228:SF7">
    <property type="entry name" value="PQQA PEPTIDE CYCLASE"/>
    <property type="match status" value="1"/>
</dbReference>
<dbReference type="SMART" id="SM00729">
    <property type="entry name" value="Elp3"/>
    <property type="match status" value="1"/>
</dbReference>
<dbReference type="SFLD" id="SFLDG01067">
    <property type="entry name" value="SPASM/twitch_domain_containing"/>
    <property type="match status" value="1"/>
</dbReference>
<reference evidence="8" key="1">
    <citation type="submission" date="2009-10" db="EMBL/GenBank/DDBJ databases">
        <title>Diversity of trophic interactions inside an arsenic-rich microbial ecosystem.</title>
        <authorList>
            <person name="Bertin P.N."/>
            <person name="Heinrich-Salmeron A."/>
            <person name="Pelletier E."/>
            <person name="Goulhen-Chollet F."/>
            <person name="Arsene-Ploetze F."/>
            <person name="Gallien S."/>
            <person name="Calteau A."/>
            <person name="Vallenet D."/>
            <person name="Casiot C."/>
            <person name="Chane-Woon-Ming B."/>
            <person name="Giloteaux L."/>
            <person name="Barakat M."/>
            <person name="Bonnefoy V."/>
            <person name="Bruneel O."/>
            <person name="Chandler M."/>
            <person name="Cleiss J."/>
            <person name="Duran R."/>
            <person name="Elbaz-Poulichet F."/>
            <person name="Fonknechten N."/>
            <person name="Lauga B."/>
            <person name="Mornico D."/>
            <person name="Ortet P."/>
            <person name="Schaeffer C."/>
            <person name="Siguier P."/>
            <person name="Alexander Thil Smith A."/>
            <person name="Van Dorsselaer A."/>
            <person name="Weissenbach J."/>
            <person name="Medigue C."/>
            <person name="Le Paslier D."/>
        </authorList>
    </citation>
    <scope>NUCLEOTIDE SEQUENCE</scope>
</reference>
<dbReference type="GO" id="GO:0006783">
    <property type="term" value="P:heme biosynthetic process"/>
    <property type="evidence" value="ECO:0007669"/>
    <property type="project" value="TreeGrafter"/>
</dbReference>
<evidence type="ECO:0000256" key="2">
    <source>
        <dbReference type="ARBA" id="ARBA00022485"/>
    </source>
</evidence>
<dbReference type="CDD" id="cd21123">
    <property type="entry name" value="SPASM_MftC-like"/>
    <property type="match status" value="1"/>
</dbReference>
<sequence length="390" mass="43378">MFNVTRILCDLEQPMDGHRYGRGNDAEKSARGRRPVVVWNVTRTCNLRCVHCYSDSEAKHYEGELNHEEALKLVDDLADYGVPALLLSGGEPLTRPDLFEIARHARSKGLKLTLSTNGTLIDRKRAEAIKETGFTYVGISFDGMGATNDLFRGHPGAFDRARQAIRELRTVGQKVGLRLTLTPQTIADLDEIFDFIEREGIERACFYHLVPAGRGRAATTLDLDAARGAVSRIFERTLDLAQRGDPREILTVDNHADAPFAYLTLAAASPQRAAKAREMLLWNGGASHSTGRGIGNIDFYGNVHPDQFMQQITLGNVRDRKFSEIWQDESIETLAELRDRSKQIHGRCASCNFFDLCGGGFRARSLGMTGDMWGSDPGCYLRDEEIAQIA</sequence>
<evidence type="ECO:0000256" key="6">
    <source>
        <dbReference type="ARBA" id="ARBA00023014"/>
    </source>
</evidence>
<dbReference type="EMBL" id="CABL01000019">
    <property type="protein sequence ID" value="CBH76437.1"/>
    <property type="molecule type" value="Genomic_DNA"/>
</dbReference>
<comment type="caution">
    <text evidence="8">The sequence shown here is derived from an EMBL/GenBank/DDBJ whole genome shotgun (WGS) entry which is preliminary data.</text>
</comment>
<dbReference type="InterPro" id="IPR007197">
    <property type="entry name" value="rSAM"/>
</dbReference>
<dbReference type="InterPro" id="IPR017200">
    <property type="entry name" value="PqqE-like"/>
</dbReference>
<organism evidence="8">
    <name type="scientific">mine drainage metagenome</name>
    <dbReference type="NCBI Taxonomy" id="410659"/>
    <lineage>
        <taxon>unclassified sequences</taxon>
        <taxon>metagenomes</taxon>
        <taxon>ecological metagenomes</taxon>
    </lineage>
</organism>
<dbReference type="InterPro" id="IPR050377">
    <property type="entry name" value="Radical_SAM_PqqE_MftC-like"/>
</dbReference>
<keyword evidence="6" id="KW-0411">Iron-sulfur</keyword>
<dbReference type="PANTHER" id="PTHR11228">
    <property type="entry name" value="RADICAL SAM DOMAIN PROTEIN"/>
    <property type="match status" value="1"/>
</dbReference>
<dbReference type="NCBIfam" id="TIGR04085">
    <property type="entry name" value="rSAM_more_4Fe4S"/>
    <property type="match status" value="1"/>
</dbReference>
<dbReference type="PIRSF" id="PIRSF037420">
    <property type="entry name" value="PQQ_syn_pqqE"/>
    <property type="match status" value="1"/>
</dbReference>
<evidence type="ECO:0000256" key="5">
    <source>
        <dbReference type="ARBA" id="ARBA00023004"/>
    </source>
</evidence>
<dbReference type="PROSITE" id="PS51918">
    <property type="entry name" value="RADICAL_SAM"/>
    <property type="match status" value="1"/>
</dbReference>
<comment type="cofactor">
    <cofactor evidence="1">
        <name>[4Fe-4S] cluster</name>
        <dbReference type="ChEBI" id="CHEBI:49883"/>
    </cofactor>
</comment>
<dbReference type="FunFam" id="3.20.20.70:FF:000188">
    <property type="entry name" value="Mycofactocin radical SAM maturase MftC"/>
    <property type="match status" value="1"/>
</dbReference>
<dbReference type="InterPro" id="IPR058240">
    <property type="entry name" value="rSAM_sf"/>
</dbReference>
<keyword evidence="4" id="KW-0479">Metal-binding</keyword>
<dbReference type="GO" id="GO:0003824">
    <property type="term" value="F:catalytic activity"/>
    <property type="evidence" value="ECO:0007669"/>
    <property type="project" value="InterPro"/>
</dbReference>
<evidence type="ECO:0000256" key="4">
    <source>
        <dbReference type="ARBA" id="ARBA00022723"/>
    </source>
</evidence>
<dbReference type="Pfam" id="PF04055">
    <property type="entry name" value="Radical_SAM"/>
    <property type="match status" value="1"/>
</dbReference>
<evidence type="ECO:0000256" key="1">
    <source>
        <dbReference type="ARBA" id="ARBA00001966"/>
    </source>
</evidence>
<dbReference type="InterPro" id="IPR006638">
    <property type="entry name" value="Elp3/MiaA/NifB-like_rSAM"/>
</dbReference>
<dbReference type="SFLD" id="SFLDG01386">
    <property type="entry name" value="main_SPASM_domain-containing"/>
    <property type="match status" value="1"/>
</dbReference>
<gene>
    <name evidence="8" type="ORF">CARN1_0917</name>
</gene>
<dbReference type="SUPFAM" id="SSF102114">
    <property type="entry name" value="Radical SAM enzymes"/>
    <property type="match status" value="1"/>
</dbReference>
<keyword evidence="5" id="KW-0408">Iron</keyword>
<accession>E6PIZ5</accession>
<evidence type="ECO:0000259" key="7">
    <source>
        <dbReference type="PROSITE" id="PS51918"/>
    </source>
</evidence>
<proteinExistence type="predicted"/>
<dbReference type="GO" id="GO:0046872">
    <property type="term" value="F:metal ion binding"/>
    <property type="evidence" value="ECO:0007669"/>
    <property type="project" value="UniProtKB-KW"/>
</dbReference>